<dbReference type="RefSeq" id="WP_183564126.1">
    <property type="nucleotide sequence ID" value="NZ_CBCSLB010000015.1"/>
</dbReference>
<dbReference type="Proteomes" id="UP000518605">
    <property type="component" value="Unassembled WGS sequence"/>
</dbReference>
<reference evidence="2 3" key="1">
    <citation type="submission" date="2020-08" db="EMBL/GenBank/DDBJ databases">
        <title>Genomic Encyclopedia of Type Strains, Phase III (KMG-III): the genomes of soil and plant-associated and newly described type strains.</title>
        <authorList>
            <person name="Whitman W."/>
        </authorList>
    </citation>
    <scope>NUCLEOTIDE SEQUENCE [LARGE SCALE GENOMIC DNA]</scope>
    <source>
        <strain evidence="2 3">CECT 8234</strain>
    </source>
</reference>
<feature type="region of interest" description="Disordered" evidence="1">
    <location>
        <begin position="62"/>
        <end position="91"/>
    </location>
</feature>
<evidence type="ECO:0000256" key="1">
    <source>
        <dbReference type="SAM" id="MobiDB-lite"/>
    </source>
</evidence>
<keyword evidence="3" id="KW-1185">Reference proteome</keyword>
<name>A0A7W5C8M1_9BACL</name>
<sequence length="91" mass="10687">MSCQPFCPTVRVYDPPVTVVNDVFHPQIVEVVHQINVVNRHHCVPCEKHLYQYCYQDEVASEQNSNNSNRSQRRHRSGKSYISKSKKKKMK</sequence>
<organism evidence="2 3">
    <name type="scientific">Paenibacillus endophyticus</name>
    <dbReference type="NCBI Taxonomy" id="1294268"/>
    <lineage>
        <taxon>Bacteria</taxon>
        <taxon>Bacillati</taxon>
        <taxon>Bacillota</taxon>
        <taxon>Bacilli</taxon>
        <taxon>Bacillales</taxon>
        <taxon>Paenibacillaceae</taxon>
        <taxon>Paenibacillus</taxon>
    </lineage>
</organism>
<evidence type="ECO:0008006" key="4">
    <source>
        <dbReference type="Google" id="ProtNLM"/>
    </source>
</evidence>
<comment type="caution">
    <text evidence="2">The sequence shown here is derived from an EMBL/GenBank/DDBJ whole genome shotgun (WGS) entry which is preliminary data.</text>
</comment>
<protein>
    <recommendedName>
        <fullName evidence="4">Spore coat protein D</fullName>
    </recommendedName>
</protein>
<evidence type="ECO:0000313" key="2">
    <source>
        <dbReference type="EMBL" id="MBB3153141.1"/>
    </source>
</evidence>
<evidence type="ECO:0000313" key="3">
    <source>
        <dbReference type="Proteomes" id="UP000518605"/>
    </source>
</evidence>
<gene>
    <name evidence="2" type="ORF">FHS16_003200</name>
</gene>
<accession>A0A7W5C8M1</accession>
<feature type="compositionally biased region" description="Basic residues" evidence="1">
    <location>
        <begin position="71"/>
        <end position="91"/>
    </location>
</feature>
<dbReference type="AlphaFoldDB" id="A0A7W5C8M1"/>
<proteinExistence type="predicted"/>
<dbReference type="EMBL" id="JACHXW010000008">
    <property type="protein sequence ID" value="MBB3153141.1"/>
    <property type="molecule type" value="Genomic_DNA"/>
</dbReference>